<evidence type="ECO:0000256" key="3">
    <source>
        <dbReference type="ARBA" id="ARBA00022723"/>
    </source>
</evidence>
<dbReference type="InterPro" id="IPR012337">
    <property type="entry name" value="RNaseH-like_sf"/>
</dbReference>
<keyword evidence="1" id="KW-0815">Transposition</keyword>
<evidence type="ECO:0000256" key="6">
    <source>
        <dbReference type="ARBA" id="ARBA00022884"/>
    </source>
</evidence>
<evidence type="ECO:0000313" key="11">
    <source>
        <dbReference type="EMBL" id="KAF9808177.1"/>
    </source>
</evidence>
<evidence type="ECO:0000256" key="2">
    <source>
        <dbReference type="ARBA" id="ARBA00022670"/>
    </source>
</evidence>
<dbReference type="GO" id="GO:0005634">
    <property type="term" value="C:nucleus"/>
    <property type="evidence" value="ECO:0007669"/>
    <property type="project" value="UniProtKB-ARBA"/>
</dbReference>
<dbReference type="GO" id="GO:0003887">
    <property type="term" value="F:DNA-directed DNA polymerase activity"/>
    <property type="evidence" value="ECO:0007669"/>
    <property type="project" value="UniProtKB-EC"/>
</dbReference>
<dbReference type="CDD" id="cd09272">
    <property type="entry name" value="RNase_HI_RT_Ty1"/>
    <property type="match status" value="1"/>
</dbReference>
<feature type="domain" description="Integrase catalytic" evidence="10">
    <location>
        <begin position="178"/>
        <end position="349"/>
    </location>
</feature>
<evidence type="ECO:0000256" key="7">
    <source>
        <dbReference type="ARBA" id="ARBA00048173"/>
    </source>
</evidence>
<keyword evidence="6" id="KW-0694">RNA-binding</keyword>
<dbReference type="GO" id="GO:0015074">
    <property type="term" value="P:DNA integration"/>
    <property type="evidence" value="ECO:0007669"/>
    <property type="project" value="InterPro"/>
</dbReference>
<dbReference type="GO" id="GO:0032196">
    <property type="term" value="P:transposition"/>
    <property type="evidence" value="ECO:0007669"/>
    <property type="project" value="UniProtKB-KW"/>
</dbReference>
<keyword evidence="3" id="KW-0479">Metal-binding</keyword>
<dbReference type="PANTHER" id="PTHR42648:SF28">
    <property type="entry name" value="TRANSPOSON-ENCODED PROTEIN WITH RIBONUCLEASE H-LIKE AND RETROVIRUS ZINC FINGER-LIKE DOMAINS"/>
    <property type="match status" value="1"/>
</dbReference>
<sequence length="1047" mass="117343">MTPHLDRLSNFRTTAPHQIRAANSEVFYSHGVGDMLLHLPAENGGNHIRLKGVLHAPKMHATLISLGVIEAAGFAWIGYDGHLNICNKHNDIVVTVPREDHLYRIFYESTHASLATSAVSLSLFEIHKRLGHVNYGYLKAMLRQNRLAGITLNPSHGEEVECKTCLVAKARHAPILPARQSPLADKFGEHLHMDIWGPASVLTIDRCRYALTIVDDATRWLEMPLMRVKSEAFGKYVALEARLLTQHGVRVKTVQSDRGGEFLSTDMDAHLERAGTVRKLTVHDTPEHNGVAERTHLTTFNGVRAVLAGSGLPKWLWGEALAYVVHVYNRTARRALQGRSPFEVRYGHAPDVSNLREWGCHVVVSVPTDSKLDARGREARWLGLDRTSNGHRIYWPKERKISVERNVVFSSESPRVEGEHDFDIGPTSHVSDTASPPLKRLRHVPEPARSPSLEPGEIREPVHPDIVTGKRKRTPSAKLRAIASGRAEGALTEITIDESEESEVLAYSVGAAASDSLGFDPRSVAEAKRRPDWPKWQEAMRDEIKRLESRKAWVYVDPPPRQAGHNVVGSKWVFRMKRDARGEVTGYRARLVAQGFTQVEGVDYFADDTYAAVCKLASIRVILSVAARNGWFTHQVDVKSAYLYGKLREDEKIYMRPPPDIELDGLTAGQVLLLLVALYGLHQSGRRWYVRLRKILEGFKLVRLEHDHAVFYRRHPDGEISIIFLHVDDMTLVCSLLANLLHLKEMIKAELEITDNGELHWLLGIEVKRNLEKHTIALSQRAYIDSIVARYGFSDAKPLAQPMDPHVRLSIDQCPVSTAEYAAMRDKPYLEALGALQYVSVATRPDITFAVGQLAQFGRNPGLAHWNALKRVYQYLKGTADVWLVLGGSEDNEIVGYSDADGMSTEGRRAISGYVFMLNGGAVSWSSKRQDLVTLSTTEAEYVALTHASKEAIWLRSFIKELFGDPEQPLPLRSDNQSAIALAKDDRFHARTKHIDIRFHFIRYAITEGKISLSYCPTEDMTADILTKALPSLKCKHFASSMGLSKV</sequence>
<dbReference type="Proteomes" id="UP000639403">
    <property type="component" value="Unassembled WGS sequence"/>
</dbReference>
<evidence type="ECO:0000256" key="8">
    <source>
        <dbReference type="ARBA" id="ARBA00049244"/>
    </source>
</evidence>
<protein>
    <recommendedName>
        <fullName evidence="10">Integrase catalytic domain-containing protein</fullName>
    </recommendedName>
</protein>
<dbReference type="PROSITE" id="PS50994">
    <property type="entry name" value="INTEGRASE"/>
    <property type="match status" value="1"/>
</dbReference>
<dbReference type="Gene3D" id="3.30.420.10">
    <property type="entry name" value="Ribonuclease H-like superfamily/Ribonuclease H"/>
    <property type="match status" value="1"/>
</dbReference>
<dbReference type="Pfam" id="PF25597">
    <property type="entry name" value="SH3_retrovirus"/>
    <property type="match status" value="1"/>
</dbReference>
<comment type="catalytic activity">
    <reaction evidence="7">
        <text>DNA(n) + a 2'-deoxyribonucleoside 5'-triphosphate = DNA(n+1) + diphosphate</text>
        <dbReference type="Rhea" id="RHEA:22508"/>
        <dbReference type="Rhea" id="RHEA-COMP:17339"/>
        <dbReference type="Rhea" id="RHEA-COMP:17340"/>
        <dbReference type="ChEBI" id="CHEBI:33019"/>
        <dbReference type="ChEBI" id="CHEBI:61560"/>
        <dbReference type="ChEBI" id="CHEBI:173112"/>
        <dbReference type="EC" id="2.7.7.49"/>
    </reaction>
</comment>
<keyword evidence="4" id="KW-0064">Aspartyl protease</keyword>
<dbReference type="SUPFAM" id="SSF56672">
    <property type="entry name" value="DNA/RNA polymerases"/>
    <property type="match status" value="1"/>
</dbReference>
<evidence type="ECO:0000256" key="9">
    <source>
        <dbReference type="SAM" id="MobiDB-lite"/>
    </source>
</evidence>
<keyword evidence="5" id="KW-0378">Hydrolase</keyword>
<reference evidence="11" key="2">
    <citation type="journal article" name="Front. Microbiol.">
        <title>Degradative Capacity of Two Strains of Rhodonia placenta: From Phenotype to Genotype.</title>
        <authorList>
            <person name="Kolle M."/>
            <person name="Horta M.A.C."/>
            <person name="Nowrousian M."/>
            <person name="Ohm R.A."/>
            <person name="Benz J.P."/>
            <person name="Pilgard A."/>
        </authorList>
    </citation>
    <scope>NUCLEOTIDE SEQUENCE</scope>
    <source>
        <strain evidence="11">FPRL280</strain>
    </source>
</reference>
<dbReference type="InterPro" id="IPR043502">
    <property type="entry name" value="DNA/RNA_pol_sf"/>
</dbReference>
<feature type="region of interest" description="Disordered" evidence="9">
    <location>
        <begin position="416"/>
        <end position="460"/>
    </location>
</feature>
<dbReference type="GO" id="GO:0003964">
    <property type="term" value="F:RNA-directed DNA polymerase activity"/>
    <property type="evidence" value="ECO:0007669"/>
    <property type="project" value="UniProtKB-EC"/>
</dbReference>
<evidence type="ECO:0000256" key="1">
    <source>
        <dbReference type="ARBA" id="ARBA00022578"/>
    </source>
</evidence>
<evidence type="ECO:0000313" key="12">
    <source>
        <dbReference type="Proteomes" id="UP000639403"/>
    </source>
</evidence>
<comment type="caution">
    <text evidence="11">The sequence shown here is derived from an EMBL/GenBank/DDBJ whole genome shotgun (WGS) entry which is preliminary data.</text>
</comment>
<dbReference type="InterPro" id="IPR001584">
    <property type="entry name" value="Integrase_cat-core"/>
</dbReference>
<dbReference type="EMBL" id="JADOXO010000250">
    <property type="protein sequence ID" value="KAF9808177.1"/>
    <property type="molecule type" value="Genomic_DNA"/>
</dbReference>
<dbReference type="GO" id="GO:0006508">
    <property type="term" value="P:proteolysis"/>
    <property type="evidence" value="ECO:0007669"/>
    <property type="project" value="UniProtKB-KW"/>
</dbReference>
<dbReference type="InterPro" id="IPR054722">
    <property type="entry name" value="PolX-like_BBD"/>
</dbReference>
<gene>
    <name evidence="11" type="ORF">IEO21_07963</name>
</gene>
<dbReference type="PANTHER" id="PTHR42648">
    <property type="entry name" value="TRANSPOSASE, PUTATIVE-RELATED"/>
    <property type="match status" value="1"/>
</dbReference>
<dbReference type="InterPro" id="IPR057670">
    <property type="entry name" value="SH3_retrovirus"/>
</dbReference>
<evidence type="ECO:0000259" key="10">
    <source>
        <dbReference type="PROSITE" id="PS50994"/>
    </source>
</evidence>
<proteinExistence type="predicted"/>
<organism evidence="11 12">
    <name type="scientific">Rhodonia placenta</name>
    <dbReference type="NCBI Taxonomy" id="104341"/>
    <lineage>
        <taxon>Eukaryota</taxon>
        <taxon>Fungi</taxon>
        <taxon>Dikarya</taxon>
        <taxon>Basidiomycota</taxon>
        <taxon>Agaricomycotina</taxon>
        <taxon>Agaricomycetes</taxon>
        <taxon>Polyporales</taxon>
        <taxon>Adustoporiaceae</taxon>
        <taxon>Rhodonia</taxon>
    </lineage>
</organism>
<evidence type="ECO:0000256" key="5">
    <source>
        <dbReference type="ARBA" id="ARBA00022801"/>
    </source>
</evidence>
<comment type="catalytic activity">
    <reaction evidence="8">
        <text>DNA(n) + a 2'-deoxyribonucleoside 5'-triphosphate = DNA(n+1) + diphosphate</text>
        <dbReference type="Rhea" id="RHEA:22508"/>
        <dbReference type="Rhea" id="RHEA-COMP:17339"/>
        <dbReference type="Rhea" id="RHEA-COMP:17340"/>
        <dbReference type="ChEBI" id="CHEBI:33019"/>
        <dbReference type="ChEBI" id="CHEBI:61560"/>
        <dbReference type="ChEBI" id="CHEBI:173112"/>
        <dbReference type="EC" id="2.7.7.7"/>
    </reaction>
</comment>
<name>A0A8H7NX80_9APHY</name>
<dbReference type="Pfam" id="PF22936">
    <property type="entry name" value="Pol_BBD"/>
    <property type="match status" value="1"/>
</dbReference>
<dbReference type="GO" id="GO:0004190">
    <property type="term" value="F:aspartic-type endopeptidase activity"/>
    <property type="evidence" value="ECO:0007669"/>
    <property type="project" value="UniProtKB-KW"/>
</dbReference>
<dbReference type="InterPro" id="IPR036397">
    <property type="entry name" value="RNaseH_sf"/>
</dbReference>
<dbReference type="Pfam" id="PF07727">
    <property type="entry name" value="RVT_2"/>
    <property type="match status" value="1"/>
</dbReference>
<keyword evidence="2" id="KW-0645">Protease</keyword>
<reference evidence="11" key="1">
    <citation type="submission" date="2020-11" db="EMBL/GenBank/DDBJ databases">
        <authorList>
            <person name="Koelle M."/>
            <person name="Horta M.A.C."/>
            <person name="Nowrousian M."/>
            <person name="Ohm R.A."/>
            <person name="Benz P."/>
            <person name="Pilgard A."/>
        </authorList>
    </citation>
    <scope>NUCLEOTIDE SEQUENCE</scope>
    <source>
        <strain evidence="11">FPRL280</strain>
    </source>
</reference>
<dbReference type="InterPro" id="IPR013103">
    <property type="entry name" value="RVT_2"/>
</dbReference>
<accession>A0A8H7NX80</accession>
<dbReference type="GO" id="GO:0046872">
    <property type="term" value="F:metal ion binding"/>
    <property type="evidence" value="ECO:0007669"/>
    <property type="project" value="UniProtKB-KW"/>
</dbReference>
<dbReference type="GO" id="GO:0003723">
    <property type="term" value="F:RNA binding"/>
    <property type="evidence" value="ECO:0007669"/>
    <property type="project" value="UniProtKB-KW"/>
</dbReference>
<dbReference type="AlphaFoldDB" id="A0A8H7NX80"/>
<evidence type="ECO:0000256" key="4">
    <source>
        <dbReference type="ARBA" id="ARBA00022750"/>
    </source>
</evidence>
<dbReference type="InterPro" id="IPR039537">
    <property type="entry name" value="Retrotran_Ty1/copia-like"/>
</dbReference>
<dbReference type="SUPFAM" id="SSF53098">
    <property type="entry name" value="Ribonuclease H-like"/>
    <property type="match status" value="1"/>
</dbReference>